<gene>
    <name evidence="1" type="ORF">DDW44_30225</name>
</gene>
<reference evidence="1 2" key="1">
    <citation type="submission" date="2018-05" db="EMBL/GenBank/DDBJ databases">
        <title>Complete genome sequence of sponge-derived Streptomyces sp. HNM0039.</title>
        <authorList>
            <person name="Huang X."/>
            <person name="Zhou S."/>
        </authorList>
    </citation>
    <scope>NUCLEOTIDE SEQUENCE [LARGE SCALE GENOMIC DNA]</scope>
    <source>
        <strain evidence="1 2">HNM0039</strain>
    </source>
</reference>
<keyword evidence="2" id="KW-1185">Reference proteome</keyword>
<sequence>MATRVRGSFRGRPPRNVQRDVQRFGLGRTFVLHVHEGADGRGPLQPREAVPLKVRPRAATVSGVGRGAWSQRGA</sequence>
<proteinExistence type="predicted"/>
<protein>
    <submittedName>
        <fullName evidence="1">Uncharacterized protein</fullName>
    </submittedName>
</protein>
<dbReference type="AlphaFoldDB" id="A0A2S1T1R6"/>
<organism evidence="1 2">
    <name type="scientific">Streptomyces tirandamycinicus</name>
    <dbReference type="NCBI Taxonomy" id="2174846"/>
    <lineage>
        <taxon>Bacteria</taxon>
        <taxon>Bacillati</taxon>
        <taxon>Actinomycetota</taxon>
        <taxon>Actinomycetes</taxon>
        <taxon>Kitasatosporales</taxon>
        <taxon>Streptomycetaceae</taxon>
        <taxon>Streptomyces</taxon>
    </lineage>
</organism>
<evidence type="ECO:0000313" key="1">
    <source>
        <dbReference type="EMBL" id="AWI32602.1"/>
    </source>
</evidence>
<dbReference type="KEGG" id="stir:DDW44_30225"/>
<name>A0A2S1T1R6_9ACTN</name>
<accession>A0A2S1T1R6</accession>
<evidence type="ECO:0000313" key="2">
    <source>
        <dbReference type="Proteomes" id="UP000244900"/>
    </source>
</evidence>
<dbReference type="Proteomes" id="UP000244900">
    <property type="component" value="Chromosome"/>
</dbReference>
<dbReference type="EMBL" id="CP029188">
    <property type="protein sequence ID" value="AWI32602.1"/>
    <property type="molecule type" value="Genomic_DNA"/>
</dbReference>